<evidence type="ECO:0000313" key="1">
    <source>
        <dbReference type="EMBL" id="JAD32765.1"/>
    </source>
</evidence>
<organism evidence="1">
    <name type="scientific">Arundo donax</name>
    <name type="common">Giant reed</name>
    <name type="synonym">Donax arundinaceus</name>
    <dbReference type="NCBI Taxonomy" id="35708"/>
    <lineage>
        <taxon>Eukaryota</taxon>
        <taxon>Viridiplantae</taxon>
        <taxon>Streptophyta</taxon>
        <taxon>Embryophyta</taxon>
        <taxon>Tracheophyta</taxon>
        <taxon>Spermatophyta</taxon>
        <taxon>Magnoliopsida</taxon>
        <taxon>Liliopsida</taxon>
        <taxon>Poales</taxon>
        <taxon>Poaceae</taxon>
        <taxon>PACMAD clade</taxon>
        <taxon>Arundinoideae</taxon>
        <taxon>Arundineae</taxon>
        <taxon>Arundo</taxon>
    </lineage>
</organism>
<reference evidence="1" key="1">
    <citation type="submission" date="2014-09" db="EMBL/GenBank/DDBJ databases">
        <authorList>
            <person name="Magalhaes I.L.F."/>
            <person name="Oliveira U."/>
            <person name="Santos F.R."/>
            <person name="Vidigal T.H.D.A."/>
            <person name="Brescovit A.D."/>
            <person name="Santos A.J."/>
        </authorList>
    </citation>
    <scope>NUCLEOTIDE SEQUENCE</scope>
    <source>
        <tissue evidence="1">Shoot tissue taken approximately 20 cm above the soil surface</tissue>
    </source>
</reference>
<proteinExistence type="predicted"/>
<protein>
    <submittedName>
        <fullName evidence="1">Uncharacterized protein</fullName>
    </submittedName>
</protein>
<name>A0A0A8Z7P3_ARUDO</name>
<reference evidence="1" key="2">
    <citation type="journal article" date="2015" name="Data Brief">
        <title>Shoot transcriptome of the giant reed, Arundo donax.</title>
        <authorList>
            <person name="Barrero R.A."/>
            <person name="Guerrero F.D."/>
            <person name="Moolhuijzen P."/>
            <person name="Goolsby J.A."/>
            <person name="Tidwell J."/>
            <person name="Bellgard S.E."/>
            <person name="Bellgard M.I."/>
        </authorList>
    </citation>
    <scope>NUCLEOTIDE SEQUENCE</scope>
    <source>
        <tissue evidence="1">Shoot tissue taken approximately 20 cm above the soil surface</tissue>
    </source>
</reference>
<dbReference type="EMBL" id="GBRH01265130">
    <property type="protein sequence ID" value="JAD32765.1"/>
    <property type="molecule type" value="Transcribed_RNA"/>
</dbReference>
<sequence>MEVLQNFSNYMYMTQAMKSKIEFMLYIQMKEHQNLLIQLLLKN</sequence>
<accession>A0A0A8Z7P3</accession>
<dbReference type="AlphaFoldDB" id="A0A0A8Z7P3"/>